<dbReference type="EMBL" id="GL883117">
    <property type="protein sequence ID" value="EGG04654.1"/>
    <property type="molecule type" value="Genomic_DNA"/>
</dbReference>
<feature type="compositionally biased region" description="Polar residues" evidence="1">
    <location>
        <begin position="127"/>
        <end position="139"/>
    </location>
</feature>
<dbReference type="Proteomes" id="UP000001072">
    <property type="component" value="Unassembled WGS sequence"/>
</dbReference>
<name>F4RSQ5_MELLP</name>
<dbReference type="KEGG" id="mlr:MELLADRAFT_88710"/>
<evidence type="ECO:0000256" key="1">
    <source>
        <dbReference type="SAM" id="MobiDB-lite"/>
    </source>
</evidence>
<dbReference type="RefSeq" id="XP_007412093.1">
    <property type="nucleotide sequence ID" value="XM_007412031.1"/>
</dbReference>
<feature type="compositionally biased region" description="Polar residues" evidence="1">
    <location>
        <begin position="1"/>
        <end position="10"/>
    </location>
</feature>
<dbReference type="OrthoDB" id="2506374at2759"/>
<proteinExistence type="predicted"/>
<accession>F4RSQ5</accession>
<dbReference type="GeneID" id="18934968"/>
<feature type="region of interest" description="Disordered" evidence="1">
    <location>
        <begin position="1"/>
        <end position="140"/>
    </location>
</feature>
<dbReference type="HOGENOM" id="CLU_025212_5_0_1"/>
<dbReference type="AlphaFoldDB" id="F4RSQ5"/>
<protein>
    <submittedName>
        <fullName evidence="2">Uncharacterized protein</fullName>
    </submittedName>
</protein>
<reference evidence="3" key="1">
    <citation type="journal article" date="2011" name="Proc. Natl. Acad. Sci. U.S.A.">
        <title>Obligate biotrophy features unraveled by the genomic analysis of rust fungi.</title>
        <authorList>
            <person name="Duplessis S."/>
            <person name="Cuomo C.A."/>
            <person name="Lin Y.-C."/>
            <person name="Aerts A."/>
            <person name="Tisserant E."/>
            <person name="Veneault-Fourrey C."/>
            <person name="Joly D.L."/>
            <person name="Hacquard S."/>
            <person name="Amselem J."/>
            <person name="Cantarel B.L."/>
            <person name="Chiu R."/>
            <person name="Coutinho P.M."/>
            <person name="Feau N."/>
            <person name="Field M."/>
            <person name="Frey P."/>
            <person name="Gelhaye E."/>
            <person name="Goldberg J."/>
            <person name="Grabherr M.G."/>
            <person name="Kodira C.D."/>
            <person name="Kohler A."/>
            <person name="Kuees U."/>
            <person name="Lindquist E.A."/>
            <person name="Lucas S.M."/>
            <person name="Mago R."/>
            <person name="Mauceli E."/>
            <person name="Morin E."/>
            <person name="Murat C."/>
            <person name="Pangilinan J.L."/>
            <person name="Park R."/>
            <person name="Pearson M."/>
            <person name="Quesneville H."/>
            <person name="Rouhier N."/>
            <person name="Sakthikumar S."/>
            <person name="Salamov A.A."/>
            <person name="Schmutz J."/>
            <person name="Selles B."/>
            <person name="Shapiro H."/>
            <person name="Tanguay P."/>
            <person name="Tuskan G.A."/>
            <person name="Henrissat B."/>
            <person name="Van de Peer Y."/>
            <person name="Rouze P."/>
            <person name="Ellis J.G."/>
            <person name="Dodds P.N."/>
            <person name="Schein J.E."/>
            <person name="Zhong S."/>
            <person name="Hamelin R.C."/>
            <person name="Grigoriev I.V."/>
            <person name="Szabo L.J."/>
            <person name="Martin F."/>
        </authorList>
    </citation>
    <scope>NUCLEOTIDE SEQUENCE [LARGE SCALE GENOMIC DNA]</scope>
    <source>
        <strain evidence="3">98AG31 / pathotype 3-4-7</strain>
    </source>
</reference>
<feature type="compositionally biased region" description="Acidic residues" evidence="1">
    <location>
        <begin position="534"/>
        <end position="547"/>
    </location>
</feature>
<evidence type="ECO:0000313" key="2">
    <source>
        <dbReference type="EMBL" id="EGG04654.1"/>
    </source>
</evidence>
<keyword evidence="3" id="KW-1185">Reference proteome</keyword>
<evidence type="ECO:0000313" key="3">
    <source>
        <dbReference type="Proteomes" id="UP000001072"/>
    </source>
</evidence>
<organism evidence="3">
    <name type="scientific">Melampsora larici-populina (strain 98AG31 / pathotype 3-4-7)</name>
    <name type="common">Poplar leaf rust fungus</name>
    <dbReference type="NCBI Taxonomy" id="747676"/>
    <lineage>
        <taxon>Eukaryota</taxon>
        <taxon>Fungi</taxon>
        <taxon>Dikarya</taxon>
        <taxon>Basidiomycota</taxon>
        <taxon>Pucciniomycotina</taxon>
        <taxon>Pucciniomycetes</taxon>
        <taxon>Pucciniales</taxon>
        <taxon>Melampsoraceae</taxon>
        <taxon>Melampsora</taxon>
    </lineage>
</organism>
<dbReference type="VEuPathDB" id="FungiDB:MELLADRAFT_88710"/>
<dbReference type="InParanoid" id="F4RSQ5"/>
<sequence>MARQTRSGAQHPSPPPPDSRPSGTSSDSETDQCVTRTTNKRKKSAKSSNSKSGTKSKSKRTRQAAVTDEPDPINTQNDYDLSDHHNDNNLSNTVMDAADDDDNDFLLPPSITRPIHNQSNSSNNSNPPATHNNGSTLLDSDTILPTIDNYKQSLNQWPEYQISSHMRGRRTGNVVPPKIFDELVAIQKIYRHHKALLAMMGNVSLYTLNKSIGEIGGKPGQDDYHLWMSYANEKSKHRMPNRGQKGVLGQRNKDVGAAWTALPEERRRVFDPQIFYTLSGLPKPINNDDGDEEGEEIVLQPEELVELQALYDEMVCKDKVAMVYAKVAAGLPQGPPLPEFNRKSLKCVEQLHKQIKNESNRMQFAYYLIASTIHAATEGKKSEPGWCREYTSNKDMADYLDRKANFATIFATHIQGLAVNEAVASQIGGKSTSTKQASPGDILKGKLAGKLRSEIDTLLKIKCNGFPRGPDPLGFDKMPTSTRQLWLDDLNKGFFKLKLKSAPDVTEDTETLQDNSHLEEANHPKSPTPNAQNECDDEDVEEEEEWGGIDMSSMVPF</sequence>
<gene>
    <name evidence="2" type="ORF">MELLADRAFT_88710</name>
</gene>
<feature type="region of interest" description="Disordered" evidence="1">
    <location>
        <begin position="505"/>
        <end position="557"/>
    </location>
</feature>